<dbReference type="NCBIfam" id="NF007746">
    <property type="entry name" value="PRK10426.1"/>
    <property type="match status" value="1"/>
</dbReference>
<dbReference type="InterPro" id="IPR017853">
    <property type="entry name" value="GH"/>
</dbReference>
<dbReference type="GO" id="GO:0005975">
    <property type="term" value="P:carbohydrate metabolic process"/>
    <property type="evidence" value="ECO:0007669"/>
    <property type="project" value="InterPro"/>
</dbReference>
<dbReference type="InterPro" id="IPR048395">
    <property type="entry name" value="Glyco_hydro_31_C"/>
</dbReference>
<keyword evidence="6" id="KW-1185">Reference proteome</keyword>
<feature type="domain" description="Glycoside hydrolase family 31 TIM barrel" evidence="3">
    <location>
        <begin position="317"/>
        <end position="615"/>
    </location>
</feature>
<dbReference type="SUPFAM" id="SSF51011">
    <property type="entry name" value="Glycosyl hydrolase domain"/>
    <property type="match status" value="1"/>
</dbReference>
<dbReference type="Gene3D" id="3.20.20.80">
    <property type="entry name" value="Glycosidases"/>
    <property type="match status" value="1"/>
</dbReference>
<dbReference type="EMBL" id="BRXZ01001501">
    <property type="protein sequence ID" value="GMH72743.1"/>
    <property type="molecule type" value="Genomic_DNA"/>
</dbReference>
<evidence type="ECO:0000313" key="5">
    <source>
        <dbReference type="EMBL" id="GMH72743.1"/>
    </source>
</evidence>
<organism evidence="5 6">
    <name type="scientific">Triparma retinervis</name>
    <dbReference type="NCBI Taxonomy" id="2557542"/>
    <lineage>
        <taxon>Eukaryota</taxon>
        <taxon>Sar</taxon>
        <taxon>Stramenopiles</taxon>
        <taxon>Ochrophyta</taxon>
        <taxon>Bolidophyceae</taxon>
        <taxon>Parmales</taxon>
        <taxon>Triparmaceae</taxon>
        <taxon>Triparma</taxon>
    </lineage>
</organism>
<feature type="non-terminal residue" evidence="5">
    <location>
        <position position="754"/>
    </location>
</feature>
<dbReference type="Gene3D" id="2.60.40.1760">
    <property type="entry name" value="glycosyl hydrolase (family 31)"/>
    <property type="match status" value="1"/>
</dbReference>
<dbReference type="InterPro" id="IPR000322">
    <property type="entry name" value="Glyco_hydro_31_TIM"/>
</dbReference>
<dbReference type="Pfam" id="PF01055">
    <property type="entry name" value="Glyco_hydro_31_2nd"/>
    <property type="match status" value="1"/>
</dbReference>
<dbReference type="InterPro" id="IPR013780">
    <property type="entry name" value="Glyco_hydro_b"/>
</dbReference>
<sequence>ALFLLLVAPSTNAETYQLQDGVISVKIDLETTTSPFVSISATTTTGDEVSLLESLTTSSGAALPLFSTATSKVLKGPVDDTFYVLKERTKWHSRTDSMSVNSIDDSNLPDSVSFSGEMFRDGSRGDTSVPYTMTIKGFQRNQFGKGASVDFDLQVEDGHANRVYITASSPADEKVFGHGVQYTSVNHKNKRIPVFISEQGIGRGLQPITGALNAFAGGAGGNEFTSYGCKAQFMTDTRRGGMLFNSEGSVWDWGAEDGKAVEVEVFGYPVEGRLYAWEDSPREYVEMITEHTGRMSPLPEWTQEGAIIGLEGGSEIVESSMDKLVEAGVQMVGLWLQDWSGLHHAYDGDRLLWDWKLSEEQYPDWTDLRARMESMGINMMTYINPYFASNLDNGEENSQFAEGDANGYFIKNSNNETYVMKSASIRFGCLDVTNPGAVEWMKGIIKERMINEAGSMGWMSDFGEAVPYDGVMYSGVSGADHHNEYPEMWQALNRDAVREAGMDDDIAFFSRSAWNKSPGNARVFWLGDQLVTFDDKDGLQTTVIAQQSGGLSGHSIAHSDIGGYTVADYPLAHYHRSPELLMRWSECEAFSGSMFRTHVGSSFEEEDSQAWEDDVVGHFAIFSKAFAFLKEYRLELMKEAEEKGLPLVRSMFYQFPNDRAVWDENLMKEQFMLGDDFLVAPVFQEGATEKNVYFPVGGGQWIGLWDGSVWNETVDYAGVDTVEAPIGRPPVFYKEGSKWGAKMREWVVEQGLGA</sequence>
<dbReference type="OrthoDB" id="10070917at2759"/>
<gene>
    <name evidence="5" type="ORF">TrRE_jg29</name>
</gene>
<evidence type="ECO:0008006" key="7">
    <source>
        <dbReference type="Google" id="ProtNLM"/>
    </source>
</evidence>
<comment type="caution">
    <text evidence="5">The sequence shown here is derived from an EMBL/GenBank/DDBJ whole genome shotgun (WGS) entry which is preliminary data.</text>
</comment>
<dbReference type="PANTHER" id="PTHR46959">
    <property type="entry name" value="SULFOQUINOVOSIDASE"/>
    <property type="match status" value="1"/>
</dbReference>
<evidence type="ECO:0000256" key="1">
    <source>
        <dbReference type="ARBA" id="ARBA00007806"/>
    </source>
</evidence>
<evidence type="ECO:0000256" key="2">
    <source>
        <dbReference type="RuleBase" id="RU361185"/>
    </source>
</evidence>
<reference evidence="5" key="1">
    <citation type="submission" date="2022-07" db="EMBL/GenBank/DDBJ databases">
        <title>Genome analysis of Parmales, a sister group of diatoms, reveals the evolutionary specialization of diatoms from phago-mixotrophs to photoautotrophs.</title>
        <authorList>
            <person name="Ban H."/>
            <person name="Sato S."/>
            <person name="Yoshikawa S."/>
            <person name="Kazumasa Y."/>
            <person name="Nakamura Y."/>
            <person name="Ichinomiya M."/>
            <person name="Saitoh K."/>
            <person name="Sato N."/>
            <person name="Blanc-Mathieu R."/>
            <person name="Endo H."/>
            <person name="Kuwata A."/>
            <person name="Ogata H."/>
        </authorList>
    </citation>
    <scope>NUCLEOTIDE SEQUENCE</scope>
</reference>
<protein>
    <recommendedName>
        <fullName evidence="7">Alpha-glucosidase</fullName>
    </recommendedName>
</protein>
<keyword evidence="2" id="KW-0326">Glycosidase</keyword>
<evidence type="ECO:0000259" key="4">
    <source>
        <dbReference type="Pfam" id="PF21365"/>
    </source>
</evidence>
<dbReference type="GO" id="GO:0004553">
    <property type="term" value="F:hydrolase activity, hydrolyzing O-glycosyl compounds"/>
    <property type="evidence" value="ECO:0007669"/>
    <property type="project" value="InterPro"/>
</dbReference>
<comment type="similarity">
    <text evidence="1 2">Belongs to the glycosyl hydrolase 31 family.</text>
</comment>
<dbReference type="SUPFAM" id="SSF51445">
    <property type="entry name" value="(Trans)glycosidases"/>
    <property type="match status" value="1"/>
</dbReference>
<dbReference type="Pfam" id="PF21365">
    <property type="entry name" value="Glyco_hydro_31_3rd"/>
    <property type="match status" value="1"/>
</dbReference>
<dbReference type="Proteomes" id="UP001165082">
    <property type="component" value="Unassembled WGS sequence"/>
</dbReference>
<evidence type="ECO:0000259" key="3">
    <source>
        <dbReference type="Pfam" id="PF01055"/>
    </source>
</evidence>
<proteinExistence type="inferred from homology"/>
<dbReference type="InterPro" id="IPR052990">
    <property type="entry name" value="Sulfoquinovosidase_GH31"/>
</dbReference>
<keyword evidence="2" id="KW-0378">Hydrolase</keyword>
<dbReference type="AlphaFoldDB" id="A0A9W7APD8"/>
<accession>A0A9W7APD8</accession>
<feature type="domain" description="Glycosyl hydrolase family 31 C-terminal" evidence="4">
    <location>
        <begin position="644"/>
        <end position="737"/>
    </location>
</feature>
<evidence type="ECO:0000313" key="6">
    <source>
        <dbReference type="Proteomes" id="UP001165082"/>
    </source>
</evidence>
<dbReference type="PANTHER" id="PTHR46959:SF2">
    <property type="entry name" value="SULFOQUINOVOSIDASE"/>
    <property type="match status" value="1"/>
</dbReference>
<dbReference type="Gene3D" id="2.60.40.1180">
    <property type="entry name" value="Golgi alpha-mannosidase II"/>
    <property type="match status" value="1"/>
</dbReference>
<name>A0A9W7APD8_9STRA</name>